<reference evidence="2" key="1">
    <citation type="journal article" date="2019" name="Int. J. Syst. Evol. Microbiol.">
        <title>The Global Catalogue of Microorganisms (GCM) 10K type strain sequencing project: providing services to taxonomists for standard genome sequencing and annotation.</title>
        <authorList>
            <consortium name="The Broad Institute Genomics Platform"/>
            <consortium name="The Broad Institute Genome Sequencing Center for Infectious Disease"/>
            <person name="Wu L."/>
            <person name="Ma J."/>
        </authorList>
    </citation>
    <scope>NUCLEOTIDE SEQUENCE [LARGE SCALE GENOMIC DNA]</scope>
    <source>
        <strain evidence="2">CGMCC 1.6784</strain>
    </source>
</reference>
<dbReference type="Gene3D" id="3.40.50.970">
    <property type="match status" value="1"/>
</dbReference>
<accession>A0ABQ2JZZ4</accession>
<protein>
    <submittedName>
        <fullName evidence="1">Uncharacterized protein</fullName>
    </submittedName>
</protein>
<dbReference type="InterPro" id="IPR029061">
    <property type="entry name" value="THDP-binding"/>
</dbReference>
<name>A0ABQ2JZZ4_9SPHN</name>
<proteinExistence type="predicted"/>
<keyword evidence="2" id="KW-1185">Reference proteome</keyword>
<organism evidence="1 2">
    <name type="scientific">Novosphingobium indicum</name>
    <dbReference type="NCBI Taxonomy" id="462949"/>
    <lineage>
        <taxon>Bacteria</taxon>
        <taxon>Pseudomonadati</taxon>
        <taxon>Pseudomonadota</taxon>
        <taxon>Alphaproteobacteria</taxon>
        <taxon>Sphingomonadales</taxon>
        <taxon>Sphingomonadaceae</taxon>
        <taxon>Novosphingobium</taxon>
    </lineage>
</organism>
<evidence type="ECO:0000313" key="2">
    <source>
        <dbReference type="Proteomes" id="UP000605099"/>
    </source>
</evidence>
<gene>
    <name evidence="1" type="ORF">GCM10011349_45040</name>
</gene>
<dbReference type="EMBL" id="BMLK01000041">
    <property type="protein sequence ID" value="GGN61949.1"/>
    <property type="molecule type" value="Genomic_DNA"/>
</dbReference>
<dbReference type="Proteomes" id="UP000605099">
    <property type="component" value="Unassembled WGS sequence"/>
</dbReference>
<comment type="caution">
    <text evidence="1">The sequence shown here is derived from an EMBL/GenBank/DDBJ whole genome shotgun (WGS) entry which is preliminary data.</text>
</comment>
<evidence type="ECO:0000313" key="1">
    <source>
        <dbReference type="EMBL" id="GGN61949.1"/>
    </source>
</evidence>
<sequence length="67" mass="7189">MEQSTQAAFGRILLDLARAGGELADRIVTTAPDVTQTTNLGGFVNQRGLFRRQELAEIPSSPAGSMR</sequence>
<dbReference type="SUPFAM" id="SSF52518">
    <property type="entry name" value="Thiamin diphosphate-binding fold (THDP-binding)"/>
    <property type="match status" value="1"/>
</dbReference>